<dbReference type="InterPro" id="IPR001296">
    <property type="entry name" value="Glyco_trans_1"/>
</dbReference>
<dbReference type="EMBL" id="DVOD01000054">
    <property type="protein sequence ID" value="HIU92928.1"/>
    <property type="molecule type" value="Genomic_DNA"/>
</dbReference>
<organism evidence="2 3">
    <name type="scientific">Candidatus Limenecus avicola</name>
    <dbReference type="NCBI Taxonomy" id="2840847"/>
    <lineage>
        <taxon>Bacteria</taxon>
        <taxon>Bacillati</taxon>
        <taxon>Bacillota</taxon>
        <taxon>Clostridia</taxon>
        <taxon>Eubacteriales</taxon>
        <taxon>Clostridiaceae</taxon>
        <taxon>Clostridiaceae incertae sedis</taxon>
        <taxon>Candidatus Limenecus</taxon>
    </lineage>
</organism>
<accession>A0A9D1N1G6</accession>
<evidence type="ECO:0000313" key="2">
    <source>
        <dbReference type="EMBL" id="HIU92928.1"/>
    </source>
</evidence>
<proteinExistence type="predicted"/>
<evidence type="ECO:0000259" key="1">
    <source>
        <dbReference type="Pfam" id="PF00534"/>
    </source>
</evidence>
<name>A0A9D1N1G6_9CLOT</name>
<dbReference type="GO" id="GO:0016757">
    <property type="term" value="F:glycosyltransferase activity"/>
    <property type="evidence" value="ECO:0007669"/>
    <property type="project" value="InterPro"/>
</dbReference>
<dbReference type="CDD" id="cd03801">
    <property type="entry name" value="GT4_PimA-like"/>
    <property type="match status" value="1"/>
</dbReference>
<comment type="caution">
    <text evidence="2">The sequence shown here is derived from an EMBL/GenBank/DDBJ whole genome shotgun (WGS) entry which is preliminary data.</text>
</comment>
<evidence type="ECO:0000313" key="3">
    <source>
        <dbReference type="Proteomes" id="UP000886748"/>
    </source>
</evidence>
<dbReference type="SUPFAM" id="SSF53756">
    <property type="entry name" value="UDP-Glycosyltransferase/glycogen phosphorylase"/>
    <property type="match status" value="1"/>
</dbReference>
<sequence length="373" mass="43002">MNKKIAVLFNGFALCYADTFAQICKKNNIQIDFYTFDNQPYNGQNADNVFCVGQKPNLKNVEQLKAFDKKFKEITKNQNYDYVLSDCLPLSFTVNVFHSVSLGKRMQCAPFYLYRLIFMLGHFKRIMHERKFYTKSPKTIVVSSYLKNDYSINCNIPDESFEIIYPGMSIDNVEEPVSPPVYDETKPFVVGMNANGFTTKGGYVLLNALRILKKTNPSLNLKAKIIYPKFHKLSFVHLFIKLYGLEKMVEICPYQKDMKAFYRSLNCFICPSKYEAFGRVVIEAMYYKVPVIAGTNAGAVDIIEDGINGYVFKFNENSANNLAMKIKTVQKDYKEISTITENAYKTAKSITWEKFAENLYQDFYDKKNKPALV</sequence>
<dbReference type="AlphaFoldDB" id="A0A9D1N1G6"/>
<protein>
    <submittedName>
        <fullName evidence="2">Glycosyltransferase family 4 protein</fullName>
    </submittedName>
</protein>
<dbReference type="Pfam" id="PF00534">
    <property type="entry name" value="Glycos_transf_1"/>
    <property type="match status" value="1"/>
</dbReference>
<gene>
    <name evidence="2" type="ORF">IAD26_07335</name>
</gene>
<dbReference type="Gene3D" id="3.40.50.2000">
    <property type="entry name" value="Glycogen Phosphorylase B"/>
    <property type="match status" value="2"/>
</dbReference>
<feature type="domain" description="Glycosyl transferase family 1" evidence="1">
    <location>
        <begin position="185"/>
        <end position="345"/>
    </location>
</feature>
<dbReference type="Proteomes" id="UP000886748">
    <property type="component" value="Unassembled WGS sequence"/>
</dbReference>
<reference evidence="2" key="2">
    <citation type="journal article" date="2021" name="PeerJ">
        <title>Extensive microbial diversity within the chicken gut microbiome revealed by metagenomics and culture.</title>
        <authorList>
            <person name="Gilroy R."/>
            <person name="Ravi A."/>
            <person name="Getino M."/>
            <person name="Pursley I."/>
            <person name="Horton D.L."/>
            <person name="Alikhan N.F."/>
            <person name="Baker D."/>
            <person name="Gharbi K."/>
            <person name="Hall N."/>
            <person name="Watson M."/>
            <person name="Adriaenssens E.M."/>
            <person name="Foster-Nyarko E."/>
            <person name="Jarju S."/>
            <person name="Secka A."/>
            <person name="Antonio M."/>
            <person name="Oren A."/>
            <person name="Chaudhuri R.R."/>
            <person name="La Ragione R."/>
            <person name="Hildebrand F."/>
            <person name="Pallen M.J."/>
        </authorList>
    </citation>
    <scope>NUCLEOTIDE SEQUENCE</scope>
    <source>
        <strain evidence="2">CHK154-7741</strain>
    </source>
</reference>
<dbReference type="PANTHER" id="PTHR12526">
    <property type="entry name" value="GLYCOSYLTRANSFERASE"/>
    <property type="match status" value="1"/>
</dbReference>
<reference evidence="2" key="1">
    <citation type="submission" date="2020-10" db="EMBL/GenBank/DDBJ databases">
        <authorList>
            <person name="Gilroy R."/>
        </authorList>
    </citation>
    <scope>NUCLEOTIDE SEQUENCE</scope>
    <source>
        <strain evidence="2">CHK154-7741</strain>
    </source>
</reference>